<accession>A0A8S1NNV7</accession>
<keyword evidence="1" id="KW-0812">Transmembrane</keyword>
<evidence type="ECO:0000313" key="3">
    <source>
        <dbReference type="Proteomes" id="UP000688137"/>
    </source>
</evidence>
<evidence type="ECO:0000256" key="1">
    <source>
        <dbReference type="SAM" id="Phobius"/>
    </source>
</evidence>
<evidence type="ECO:0000313" key="2">
    <source>
        <dbReference type="EMBL" id="CAD8094168.1"/>
    </source>
</evidence>
<name>A0A8S1NNV7_PARPR</name>
<keyword evidence="3" id="KW-1185">Reference proteome</keyword>
<protein>
    <recommendedName>
        <fullName evidence="4">Transmembrane protein</fullName>
    </recommendedName>
</protein>
<dbReference type="Proteomes" id="UP000688137">
    <property type="component" value="Unassembled WGS sequence"/>
</dbReference>
<reference evidence="2" key="1">
    <citation type="submission" date="2021-01" db="EMBL/GenBank/DDBJ databases">
        <authorList>
            <consortium name="Genoscope - CEA"/>
            <person name="William W."/>
        </authorList>
    </citation>
    <scope>NUCLEOTIDE SEQUENCE</scope>
</reference>
<keyword evidence="1" id="KW-0472">Membrane</keyword>
<organism evidence="2 3">
    <name type="scientific">Paramecium primaurelia</name>
    <dbReference type="NCBI Taxonomy" id="5886"/>
    <lineage>
        <taxon>Eukaryota</taxon>
        <taxon>Sar</taxon>
        <taxon>Alveolata</taxon>
        <taxon>Ciliophora</taxon>
        <taxon>Intramacronucleata</taxon>
        <taxon>Oligohymenophorea</taxon>
        <taxon>Peniculida</taxon>
        <taxon>Parameciidae</taxon>
        <taxon>Paramecium</taxon>
    </lineage>
</organism>
<evidence type="ECO:0008006" key="4">
    <source>
        <dbReference type="Google" id="ProtNLM"/>
    </source>
</evidence>
<dbReference type="EMBL" id="CAJJDM010000098">
    <property type="protein sequence ID" value="CAD8094168.1"/>
    <property type="molecule type" value="Genomic_DNA"/>
</dbReference>
<comment type="caution">
    <text evidence="2">The sequence shown here is derived from an EMBL/GenBank/DDBJ whole genome shotgun (WGS) entry which is preliminary data.</text>
</comment>
<feature type="transmembrane region" description="Helical" evidence="1">
    <location>
        <begin position="1305"/>
        <end position="1330"/>
    </location>
</feature>
<proteinExistence type="predicted"/>
<dbReference type="OMA" id="FYAYTIN"/>
<keyword evidence="1" id="KW-1133">Transmembrane helix</keyword>
<gene>
    <name evidence="2" type="ORF">PPRIM_AZ9-3.1.T0950034</name>
</gene>
<sequence>MTQTYQKFNINFSKTYLFKNKQIMFIILSLLTQLSYGCSVWTNDTFYITATPGEIVDIKLDEIFRDKNIQQYTISPKSELYSLSNPLSLIQQSQYNQIEPRELIASKLYKSSGYLDITNQITILSKAQNKYFIEYSSLMFENTPDIDVVQQVNVKEDSICYDTVQVDLLYIIECNNVDGDYFTILNKDQVQYMAIINSQRQQRKLDQLDKFILRNLYYSLELYQLQDNQLVLISTLNTELIRQLTKDDKFDLLIVDFKFHTNQQITILNQKGQFICLKYMNQQNQWELYEYLQTQTTLPYAYDYSWKYLQLVIISDKIIYLRQISTWTQKDNLNFDQNNKVQLLQNYIIIQKLKSLQILNFNFKEIQSIDIQTQGFLNSYLAFDSFLFFDYQNFYAYTINQENQQILRFQSNQLINEYQLFKIQKQTPYKLCEIKCYYKVVNIATKDIYQQVQVSNSFFKGGLLLDEQQSLQFTQPFAGQNLKLEFTPNQFMTVQFSRSKKVEILYAGDPKNIIYRKIIPEIGQTSFIEQNNDLQITGYLCNLIEQQFQCKTFIQTHDFIKLLDSPLQTWFAQFYTYLAIGKDKNIDLYCNCNDQFQISLLTTLVMDSNIKEIKHSFSYLLILVDQELLVYQINNSKQRLVFRHLAEKVYTSANLDQVWIYQKKTLYLFDISDNTKLLWFTYLKDYDDIEVGVTQNQFLLLAKRDNLYQGFVYDYQNLKYAYISKELDLSGYTELKLCLSCNSNSQFIYLEAYKNGNHLLLIYRLDQIAINSLFIQFTILANSQITSNEQNLFITNSQMLSQYIIQNQDSSSISIEIDQNYQQVKNCEIIKLSGKVSNSDKNQEIKDVPISLINRGINLFGIVNELNFNYEKDGNNSHCFDLGQSWYSGQAFQIDLQQGNEDIKLQKTLIKQQQSIEYSQSIMEYDNNTLIQLISNKIIFISKEDFQITEYQLDNQYQFINILYIQSNLIYLQLIFNKQYLIKLLLFQNSQIILLNGQITYNYYIKKASLINNYFFVWVDLKVQIYNMNNEPENLLNYALVNDINIPLQEGSMEIQYIQTNDVYQIIYLDEGCLLQIFSFQISQTQNAHYNSVRDIGEILREKLLYDPQNQICRNLFLQKNEIVVVISGTPSYKFSLIIQCQQQNICDIIELNLLSEYQQYGKSYIDRKYPSSYLNENILSIIYQTDNGYDVLLYDLKSQNNKIGPKLAIAHSSSLFKQSQLISFVYSYKEQLHLLTSADNIQKLQHYLLRRSPQVCVDKESVTQDVKFLLRNSYQEKEINIKLKISPKVPPSPPDPGSDEKRGFPLWAILLIVGGVILLFGIGITIWCCKKKKEKDDLYQSIP</sequence>